<reference evidence="2 3" key="1">
    <citation type="submission" date="2017-07" db="EMBL/GenBank/DDBJ databases">
        <title>Draft whole genome sequences of clinical Proprionibacteriaceae strains.</title>
        <authorList>
            <person name="Bernier A.-M."/>
            <person name="Bernard K."/>
            <person name="Domingo M.-C."/>
        </authorList>
    </citation>
    <scope>NUCLEOTIDE SEQUENCE [LARGE SCALE GENOMIC DNA]</scope>
    <source>
        <strain evidence="2 3">NML 130396</strain>
    </source>
</reference>
<protein>
    <submittedName>
        <fullName evidence="2">Uncharacterized protein</fullName>
    </submittedName>
</protein>
<dbReference type="EMBL" id="NMVQ01000003">
    <property type="protein sequence ID" value="OYO24480.1"/>
    <property type="molecule type" value="Genomic_DNA"/>
</dbReference>
<keyword evidence="3" id="KW-1185">Reference proteome</keyword>
<gene>
    <name evidence="2" type="ORF">CGZ93_03580</name>
</gene>
<evidence type="ECO:0000256" key="1">
    <source>
        <dbReference type="SAM" id="MobiDB-lite"/>
    </source>
</evidence>
<organism evidence="2 3">
    <name type="scientific">Enemella dayhoffiae</name>
    <dbReference type="NCBI Taxonomy" id="2016507"/>
    <lineage>
        <taxon>Bacteria</taxon>
        <taxon>Bacillati</taxon>
        <taxon>Actinomycetota</taxon>
        <taxon>Actinomycetes</taxon>
        <taxon>Propionibacteriales</taxon>
        <taxon>Propionibacteriaceae</taxon>
        <taxon>Enemella</taxon>
    </lineage>
</organism>
<feature type="region of interest" description="Disordered" evidence="1">
    <location>
        <begin position="28"/>
        <end position="51"/>
    </location>
</feature>
<dbReference type="Proteomes" id="UP000216311">
    <property type="component" value="Unassembled WGS sequence"/>
</dbReference>
<dbReference type="AlphaFoldDB" id="A0A255H9I7"/>
<dbReference type="RefSeq" id="WP_094362788.1">
    <property type="nucleotide sequence ID" value="NZ_NMVQ01000003.1"/>
</dbReference>
<evidence type="ECO:0000313" key="2">
    <source>
        <dbReference type="EMBL" id="OYO24480.1"/>
    </source>
</evidence>
<sequence>MSNKLPDLAALQDELAAALGELSALSGMLPSGTLSPESRGETPAEWTGRSDDGLFEVTVSASGRLESVRVDSHWTAERAPAVPALQQAAGRAACARLGIDPDTAPTAYAPAEPASSDQVADVVARQQGLVETFRLASPQEQQGRLEAATARLDQAQTRLGQRSARSAGSEGADELTLRTRSRKAALTFTPDGVLLAADFDAAWEQGISPVGLMTALNEILEQLREAVPESAAEDDPMAELNDAFAEMRSMMRQLGVPDPGKATNTRPEGK</sequence>
<comment type="caution">
    <text evidence="2">The sequence shown here is derived from an EMBL/GenBank/DDBJ whole genome shotgun (WGS) entry which is preliminary data.</text>
</comment>
<accession>A0A255H9I7</accession>
<evidence type="ECO:0000313" key="3">
    <source>
        <dbReference type="Proteomes" id="UP000216311"/>
    </source>
</evidence>
<name>A0A255H9I7_9ACTN</name>
<proteinExistence type="predicted"/>
<feature type="compositionally biased region" description="Basic and acidic residues" evidence="1">
    <location>
        <begin position="38"/>
        <end position="51"/>
    </location>
</feature>